<dbReference type="Gene3D" id="2.180.10.10">
    <property type="entry name" value="RHS repeat-associated core"/>
    <property type="match status" value="1"/>
</dbReference>
<keyword evidence="2" id="KW-0812">Transmembrane</keyword>
<gene>
    <name evidence="3" type="ORF">FIC94_14770</name>
</gene>
<feature type="transmembrane region" description="Helical" evidence="2">
    <location>
        <begin position="1398"/>
        <end position="1423"/>
    </location>
</feature>
<comment type="caution">
    <text evidence="3">The sequence shown here is derived from an EMBL/GenBank/DDBJ whole genome shotgun (WGS) entry which is preliminary data.</text>
</comment>
<protein>
    <submittedName>
        <fullName evidence="3">RHS repeat-associated core domain-containing protein</fullName>
    </submittedName>
</protein>
<accession>A0ABY2Y4N7</accession>
<organism evidence="3 4">
    <name type="scientific">Ochrobactrum teleogrylli</name>
    <dbReference type="NCBI Taxonomy" id="2479765"/>
    <lineage>
        <taxon>Bacteria</taxon>
        <taxon>Pseudomonadati</taxon>
        <taxon>Pseudomonadota</taxon>
        <taxon>Alphaproteobacteria</taxon>
        <taxon>Hyphomicrobiales</taxon>
        <taxon>Brucellaceae</taxon>
        <taxon>Brucella/Ochrobactrum group</taxon>
        <taxon>Ochrobactrum</taxon>
    </lineage>
</organism>
<sequence length="1675" mass="186604">MPDYFTHSINMNDSTKTNVDSRTGLYSVTIPLANLFANKLKGPEQSLVLNYAPFVDLDCGFGRGWQLNWTCYDENSQTLHLPSGEKYKIEVDSGFTIRQTKIKSFNFGKTQDNSYRITHNTGGIEILGSNNNGIWYPTRIFSPLGGYIELSWNQPQSNTTASLASIYGADDEQLLSATYSGGRAAFSLWPDGEDSEKFDIVAVKSNGFLTELQIGDWVWKFDYDRSINAQLGAPLNYVKYPNGMIETVDYLPDAMHYPAEAGHRVSVPCVRTYTRTFNGGQPPVVVVYDFKSEKYNGTNYLGFGGSFSEYNEEDDNIFNIIDSNYRYCTKETLKSDGGDIVTERTFNSFHLMVSQISGKGDSKTAVTVDYWIDGSTFHDLPKYYKCPKSIKVQRSIGIEKGDVYETTFTYNDDGTKKSCTANDGTQIDWEYFDINGETGACPPSPGRLQRFIKTQTVTSPAKTSSTGQIWKSSKYKDEYKYIQLDVGGDINDPNMPVAYAVLGCSQDYSVFDSISGKWKYLYKKGVSYFDEKSDSLLFGRLKCNIKTIVDESGKEYIRNENYKYEYSDYSDTLTTTETITTYDSKDDIVTKSQYSCRTGRVLAEWDRFNVRSDIYYNVHGQVKEVKLASETSKYLRVFNKSYQFLPSDIDKEVLLPTETLTFASGAQIRRWYDGGARQIKEERKVDNVWVTHSEFAYGDHGNIVEITEYDYDGDKNIIKEQTRIDYNNWCKRSRFTNLVNQRFTELDHDLMNRVVTMTWSDDKAPGAVSSRDVSAASVVTQLDARDLPISTTWRNKRNEVIATENSYYDGMKKLREHIDGSGNKTLYDYDRWGRCITRTLPGGDKVTQSYAPQSGDVLITSIAVRDKEIGSQIFDGFGRVTSAKHGGREWSCTYAGSFPKPDTVTAPDGVVFKNEYIPELDCALAKRSTVTGDLIQEYEFDPRLMSMTKAVETVSGRETVIDYEYDIWGNLKKKDYKLPNRNKRTEINTVSAFGRILTHLDVDGGKDTYTYLQDGSVDAVTNGLASVRFGYVKGELSRWTVYEGTAERATTAIERDEFLREISRTVTPTDGDASVRVAQTFEDKSGAIASRSVSRGEKMDWVEEYGYDARNRLTSWSCKRNVQSNDPGAQTFVYDAFDNITSCTTTNYAGKTNVTSYYFDNADDPCQLTRLVTVQPSSKRSTVSLEYDARGCLKKDEKGRRLTYDAMGRLSSINTRKGAKVKTSLYSYDAHGERRMQTLPDKSQLEFYYGSHFPQCVIHRKGAQTRATRWLYHGSDCLVQTSKDGLLLPVSNSQGSILASKNNDEKFKLHLCLPYGQTMGAGADPVTIGFNGEFSDPVSGHYHLGNGYRGYNPVLMRFNAPDSYSPFGPGGINPYAYCSGDPVNKTDPSGHQASTFKIIWGIFSIATFALGLWGMGSAIAGLADLALDEGGILTGEDVAEGVVATTFIGAKKASKLGIGIAGLSGLANLTSTATSIAGAGISVTGNQGSIDFDPAPEDRTDARMDLANRLEIASVSFAFVGGLLSIFGFLHGAFTNLNNVEQDFTNVKAWGKKKLGIKGPSREIQPGSPLAPEPAHRSGGLLSRFREFINSRREPNNTSQPALNDVPESSPVPSRASSHSSIRAVVNSDTSAPPLLTTPQPQLRNRSFQFSHDNVSINGTREHFSYGETTTMNLT</sequence>
<proteinExistence type="predicted"/>
<dbReference type="RefSeq" id="WP_140025411.1">
    <property type="nucleotide sequence ID" value="NZ_JBHUFG010000050.1"/>
</dbReference>
<evidence type="ECO:0000313" key="4">
    <source>
        <dbReference type="Proteomes" id="UP000312784"/>
    </source>
</evidence>
<feature type="transmembrane region" description="Helical" evidence="2">
    <location>
        <begin position="1512"/>
        <end position="1534"/>
    </location>
</feature>
<feature type="region of interest" description="Disordered" evidence="1">
    <location>
        <begin position="1592"/>
        <end position="1644"/>
    </location>
</feature>
<dbReference type="SUPFAM" id="SSF56399">
    <property type="entry name" value="ADP-ribosylation"/>
    <property type="match status" value="1"/>
</dbReference>
<evidence type="ECO:0000313" key="3">
    <source>
        <dbReference type="EMBL" id="TNV13865.1"/>
    </source>
</evidence>
<keyword evidence="4" id="KW-1185">Reference proteome</keyword>
<dbReference type="NCBIfam" id="TIGR03696">
    <property type="entry name" value="Rhs_assc_core"/>
    <property type="match status" value="1"/>
</dbReference>
<evidence type="ECO:0000256" key="2">
    <source>
        <dbReference type="SAM" id="Phobius"/>
    </source>
</evidence>
<keyword evidence="2" id="KW-1133">Transmembrane helix</keyword>
<dbReference type="InterPro" id="IPR022385">
    <property type="entry name" value="Rhs_assc_core"/>
</dbReference>
<dbReference type="EMBL" id="VEWL01000009">
    <property type="protein sequence ID" value="TNV13865.1"/>
    <property type="molecule type" value="Genomic_DNA"/>
</dbReference>
<dbReference type="PANTHER" id="PTHR32305">
    <property type="match status" value="1"/>
</dbReference>
<dbReference type="InterPro" id="IPR050708">
    <property type="entry name" value="T6SS_VgrG/RHS"/>
</dbReference>
<name>A0ABY2Y4N7_9HYPH</name>
<evidence type="ECO:0000256" key="1">
    <source>
        <dbReference type="SAM" id="MobiDB-lite"/>
    </source>
</evidence>
<feature type="compositionally biased region" description="Low complexity" evidence="1">
    <location>
        <begin position="1609"/>
        <end position="1625"/>
    </location>
</feature>
<dbReference type="PANTHER" id="PTHR32305:SF15">
    <property type="entry name" value="PROTEIN RHSA-RELATED"/>
    <property type="match status" value="1"/>
</dbReference>
<feature type="compositionally biased region" description="Low complexity" evidence="1">
    <location>
        <begin position="1633"/>
        <end position="1643"/>
    </location>
</feature>
<reference evidence="3 4" key="1">
    <citation type="submission" date="2019-06" db="EMBL/GenBank/DDBJ databases">
        <title>Ochrobactrum cricket sp.nov., isolated from the insect Teleogryllus occipitalis living in deserted cropland.</title>
        <authorList>
            <person name="Hu M."/>
        </authorList>
    </citation>
    <scope>NUCLEOTIDE SEQUENCE [LARGE SCALE GENOMIC DNA]</scope>
    <source>
        <strain evidence="3 4">LCB8</strain>
    </source>
</reference>
<feature type="region of interest" description="Disordered" evidence="1">
    <location>
        <begin position="1557"/>
        <end position="1578"/>
    </location>
</feature>
<dbReference type="Proteomes" id="UP000312784">
    <property type="component" value="Unassembled WGS sequence"/>
</dbReference>
<keyword evidence="2" id="KW-0472">Membrane</keyword>